<evidence type="ECO:0000259" key="7">
    <source>
        <dbReference type="PROSITE" id="PS51898"/>
    </source>
</evidence>
<comment type="similarity">
    <text evidence="1">Belongs to the 'phage' integrase family.</text>
</comment>
<feature type="domain" description="Tyr recombinase" evidence="7">
    <location>
        <begin position="131"/>
        <end position="317"/>
    </location>
</feature>
<dbReference type="InterPro" id="IPR010998">
    <property type="entry name" value="Integrase_recombinase_N"/>
</dbReference>
<dbReference type="Pfam" id="PF02899">
    <property type="entry name" value="Phage_int_SAM_1"/>
    <property type="match status" value="1"/>
</dbReference>
<dbReference type="InterPro" id="IPR013762">
    <property type="entry name" value="Integrase-like_cat_sf"/>
</dbReference>
<keyword evidence="10" id="KW-1185">Reference proteome</keyword>
<dbReference type="PANTHER" id="PTHR30349:SF41">
    <property type="entry name" value="INTEGRASE_RECOMBINASE PROTEIN MJ0367-RELATED"/>
    <property type="match status" value="1"/>
</dbReference>
<dbReference type="PROSITE" id="PS51898">
    <property type="entry name" value="TYR_RECOMBINASE"/>
    <property type="match status" value="1"/>
</dbReference>
<evidence type="ECO:0000256" key="4">
    <source>
        <dbReference type="ARBA" id="ARBA00023172"/>
    </source>
</evidence>
<proteinExistence type="inferred from homology"/>
<evidence type="ECO:0000313" key="9">
    <source>
        <dbReference type="EMBL" id="MDV7041473.1"/>
    </source>
</evidence>
<organism evidence="9 10">
    <name type="scientific">Dickeya solani</name>
    <dbReference type="NCBI Taxonomy" id="1089444"/>
    <lineage>
        <taxon>Bacteria</taxon>
        <taxon>Pseudomonadati</taxon>
        <taxon>Pseudomonadota</taxon>
        <taxon>Gammaproteobacteria</taxon>
        <taxon>Enterobacterales</taxon>
        <taxon>Pectobacteriaceae</taxon>
        <taxon>Dickeya</taxon>
    </lineage>
</organism>
<protein>
    <submittedName>
        <fullName evidence="9">Site-specific tyrosine recombinase XerC</fullName>
    </submittedName>
</protein>
<feature type="compositionally biased region" description="Basic and acidic residues" evidence="6">
    <location>
        <begin position="316"/>
        <end position="325"/>
    </location>
</feature>
<name>A0ABU4EDC4_9GAMM</name>
<evidence type="ECO:0000313" key="10">
    <source>
        <dbReference type="Proteomes" id="UP001187868"/>
    </source>
</evidence>
<evidence type="ECO:0000256" key="2">
    <source>
        <dbReference type="ARBA" id="ARBA00022908"/>
    </source>
</evidence>
<dbReference type="EMBL" id="JAWLLM010000002">
    <property type="protein sequence ID" value="MDV7041473.1"/>
    <property type="molecule type" value="Genomic_DNA"/>
</dbReference>
<feature type="compositionally biased region" description="Basic residues" evidence="6">
    <location>
        <begin position="326"/>
        <end position="336"/>
    </location>
</feature>
<dbReference type="PROSITE" id="PS51900">
    <property type="entry name" value="CB"/>
    <property type="match status" value="1"/>
</dbReference>
<comment type="caution">
    <text evidence="9">The sequence shown here is derived from an EMBL/GenBank/DDBJ whole genome shotgun (WGS) entry which is preliminary data.</text>
</comment>
<dbReference type="RefSeq" id="WP_317699216.1">
    <property type="nucleotide sequence ID" value="NZ_JAWLLJ010000010.1"/>
</dbReference>
<dbReference type="Gene3D" id="1.10.443.10">
    <property type="entry name" value="Intergrase catalytic core"/>
    <property type="match status" value="1"/>
</dbReference>
<dbReference type="InterPro" id="IPR044068">
    <property type="entry name" value="CB"/>
</dbReference>
<evidence type="ECO:0000256" key="3">
    <source>
        <dbReference type="ARBA" id="ARBA00023125"/>
    </source>
</evidence>
<dbReference type="Gene3D" id="1.10.150.130">
    <property type="match status" value="1"/>
</dbReference>
<dbReference type="SUPFAM" id="SSF56349">
    <property type="entry name" value="DNA breaking-rejoining enzymes"/>
    <property type="match status" value="1"/>
</dbReference>
<keyword evidence="2" id="KW-0229">DNA integration</keyword>
<dbReference type="Proteomes" id="UP001187868">
    <property type="component" value="Unassembled WGS sequence"/>
</dbReference>
<evidence type="ECO:0000256" key="5">
    <source>
        <dbReference type="PROSITE-ProRule" id="PRU01248"/>
    </source>
</evidence>
<dbReference type="InterPro" id="IPR050090">
    <property type="entry name" value="Tyrosine_recombinase_XerCD"/>
</dbReference>
<dbReference type="PANTHER" id="PTHR30349">
    <property type="entry name" value="PHAGE INTEGRASE-RELATED"/>
    <property type="match status" value="1"/>
</dbReference>
<dbReference type="Pfam" id="PF00589">
    <property type="entry name" value="Phage_integrase"/>
    <property type="match status" value="1"/>
</dbReference>
<keyword evidence="3 5" id="KW-0238">DNA-binding</keyword>
<evidence type="ECO:0000259" key="8">
    <source>
        <dbReference type="PROSITE" id="PS51900"/>
    </source>
</evidence>
<dbReference type="InterPro" id="IPR011010">
    <property type="entry name" value="DNA_brk_join_enz"/>
</dbReference>
<evidence type="ECO:0000256" key="1">
    <source>
        <dbReference type="ARBA" id="ARBA00008857"/>
    </source>
</evidence>
<feature type="region of interest" description="Disordered" evidence="6">
    <location>
        <begin position="316"/>
        <end position="352"/>
    </location>
</feature>
<keyword evidence="4" id="KW-0233">DNA recombination</keyword>
<dbReference type="InterPro" id="IPR004107">
    <property type="entry name" value="Integrase_SAM-like_N"/>
</dbReference>
<evidence type="ECO:0000256" key="6">
    <source>
        <dbReference type="SAM" id="MobiDB-lite"/>
    </source>
</evidence>
<dbReference type="NCBIfam" id="NF002331">
    <property type="entry name" value="PRK01287.1"/>
    <property type="match status" value="1"/>
</dbReference>
<reference evidence="9 10" key="1">
    <citation type="submission" date="2023-10" db="EMBL/GenBank/DDBJ databases">
        <title>Clonality and diversity in the soft rot Dickeya solani phytopathogen.</title>
        <authorList>
            <person name="Pedron J."/>
            <person name="Van Gijisegem F."/>
            <person name="Portier P."/>
            <person name="Taghouti G."/>
        </authorList>
    </citation>
    <scope>NUCLEOTIDE SEQUENCE [LARGE SCALE GENOMIC DNA]</scope>
    <source>
        <strain evidence="9 10">FVG2-MFV017-A9</strain>
    </source>
</reference>
<dbReference type="InterPro" id="IPR002104">
    <property type="entry name" value="Integrase_catalytic"/>
</dbReference>
<sequence>MTRTKAPTPEATYLSSLSQTLRQYMMAYLEHLAATNHSPRTIESYSERLRPFVTWCEERGLLHAAQVSLSVLEAYQRYLHGYRKADGKPLAQGGQLNRLTAIRMLFRWLLQRHHILYNPAEQMTLPKAEKRLPAQILSEEETEAVMEAQDTDTLTGLRNRAVLEMLWSTGLRRSELSGLMLADVDVGRGVLVVRQGKGNKDRVVPVGLRALVWVQRYLDAVRPRLTTKHDSGYLFVTIWGKRLARSTLTILAGRAIRDDAHLKKAGACHVFRHSMATQMLENGADTRYIQAILGHEKLETTQIYTRVAIGHLKQVHEKTHPAERKTKARRRKRKAEKPKAAENTVSPDGPKK</sequence>
<feature type="domain" description="Core-binding (CB)" evidence="8">
    <location>
        <begin position="19"/>
        <end position="110"/>
    </location>
</feature>
<accession>A0ABU4EDC4</accession>
<gene>
    <name evidence="9" type="primary">xerC</name>
    <name evidence="9" type="ORF">RUJ08_04975</name>
</gene>